<accession>A0AAE0DUZ5</accession>
<protein>
    <recommendedName>
        <fullName evidence="1">DUF4283 domain-containing protein</fullName>
    </recommendedName>
</protein>
<dbReference type="AlphaFoldDB" id="A0AAE0DUZ5"/>
<gene>
    <name evidence="2" type="ORF">Dsin_029229</name>
</gene>
<proteinExistence type="predicted"/>
<organism evidence="2 3">
    <name type="scientific">Dipteronia sinensis</name>
    <dbReference type="NCBI Taxonomy" id="43782"/>
    <lineage>
        <taxon>Eukaryota</taxon>
        <taxon>Viridiplantae</taxon>
        <taxon>Streptophyta</taxon>
        <taxon>Embryophyta</taxon>
        <taxon>Tracheophyta</taxon>
        <taxon>Spermatophyta</taxon>
        <taxon>Magnoliopsida</taxon>
        <taxon>eudicotyledons</taxon>
        <taxon>Gunneridae</taxon>
        <taxon>Pentapetalae</taxon>
        <taxon>rosids</taxon>
        <taxon>malvids</taxon>
        <taxon>Sapindales</taxon>
        <taxon>Sapindaceae</taxon>
        <taxon>Hippocastanoideae</taxon>
        <taxon>Acereae</taxon>
        <taxon>Dipteronia</taxon>
    </lineage>
</organism>
<dbReference type="PANTHER" id="PTHR31286:SF167">
    <property type="entry name" value="OS09G0268800 PROTEIN"/>
    <property type="match status" value="1"/>
</dbReference>
<reference evidence="2" key="1">
    <citation type="journal article" date="2023" name="Plant J.">
        <title>Genome sequences and population genomics provide insights into the demographic history, inbreeding, and mutation load of two 'living fossil' tree species of Dipteronia.</title>
        <authorList>
            <person name="Feng Y."/>
            <person name="Comes H.P."/>
            <person name="Chen J."/>
            <person name="Zhu S."/>
            <person name="Lu R."/>
            <person name="Zhang X."/>
            <person name="Li P."/>
            <person name="Qiu J."/>
            <person name="Olsen K.M."/>
            <person name="Qiu Y."/>
        </authorList>
    </citation>
    <scope>NUCLEOTIDE SEQUENCE</scope>
    <source>
        <strain evidence="2">NBL</strain>
    </source>
</reference>
<name>A0AAE0DUZ5_9ROSI</name>
<feature type="domain" description="DUF4283" evidence="1">
    <location>
        <begin position="15"/>
        <end position="88"/>
    </location>
</feature>
<evidence type="ECO:0000313" key="3">
    <source>
        <dbReference type="Proteomes" id="UP001281410"/>
    </source>
</evidence>
<dbReference type="Pfam" id="PF14111">
    <property type="entry name" value="DUF4283"/>
    <property type="match status" value="1"/>
</dbReference>
<keyword evidence="3" id="KW-1185">Reference proteome</keyword>
<dbReference type="Proteomes" id="UP001281410">
    <property type="component" value="Unassembled WGS sequence"/>
</dbReference>
<evidence type="ECO:0000313" key="2">
    <source>
        <dbReference type="EMBL" id="KAK3189668.1"/>
    </source>
</evidence>
<dbReference type="EMBL" id="JANJYJ010000009">
    <property type="protein sequence ID" value="KAK3189668.1"/>
    <property type="molecule type" value="Genomic_DNA"/>
</dbReference>
<comment type="caution">
    <text evidence="2">The sequence shown here is derived from an EMBL/GenBank/DDBJ whole genome shotgun (WGS) entry which is preliminary data.</text>
</comment>
<dbReference type="InterPro" id="IPR025558">
    <property type="entry name" value="DUF4283"/>
</dbReference>
<sequence length="151" mass="16774">MPAHTLDANLTNKGKKRLALCIVGKVLTSKLVKKDIFIDVMNKVWRVSGGVDIEPIKGNVFAFYFSNEEDKMLVLRGGPWSFDRAIIVFDEPTGTGDVSNLKFNSIDFWVQIHNLPLICLNEEIGISLGSLIGEVRDYDPSVTVDGSGRYL</sequence>
<evidence type="ECO:0000259" key="1">
    <source>
        <dbReference type="Pfam" id="PF14111"/>
    </source>
</evidence>
<dbReference type="InterPro" id="IPR040256">
    <property type="entry name" value="At4g02000-like"/>
</dbReference>
<dbReference type="PANTHER" id="PTHR31286">
    <property type="entry name" value="GLYCINE-RICH CELL WALL STRUCTURAL PROTEIN 1.8-LIKE"/>
    <property type="match status" value="1"/>
</dbReference>